<dbReference type="InterPro" id="IPR029058">
    <property type="entry name" value="AB_hydrolase_fold"/>
</dbReference>
<dbReference type="Pfam" id="PF09994">
    <property type="entry name" value="T6SS_Tle1-like_cat"/>
    <property type="match status" value="1"/>
</dbReference>
<keyword evidence="3" id="KW-1185">Reference proteome</keyword>
<name>A0AAD6RYE8_9AGAR</name>
<comment type="caution">
    <text evidence="2">The sequence shown here is derived from an EMBL/GenBank/DDBJ whole genome shotgun (WGS) entry which is preliminary data.</text>
</comment>
<dbReference type="PANTHER" id="PTHR33840">
    <property type="match status" value="1"/>
</dbReference>
<dbReference type="SUPFAM" id="SSF53474">
    <property type="entry name" value="alpha/beta-Hydrolases"/>
    <property type="match status" value="1"/>
</dbReference>
<accession>A0AAD6RYE8</accession>
<feature type="domain" description="T6SS Phospholipase effector Tle1-like catalytic" evidence="1">
    <location>
        <begin position="20"/>
        <end position="296"/>
    </location>
</feature>
<sequence length="423" mass="47445">MSHKSSLSSPKPEFPVTPGRTLVLCFDGTAGQYDGYNTNAVKLFALLKKDDFREQLCYYQPGVGTYLNPSTVSPIFEWCAKVLDEAFAIFLNDHVMDGYRFLMENYRKEDKICLFGFSRGSYTARALAGMLHKVGLLPRDNQEQIPFAFKMYQNNSTSGIELAAGYKQTFCQTVPVEFMGVWDTVSSVGVFMGRTLPFTGVNATIKTFRHAVSLDEVSFEISALIYLTSIQHRVRFMPYLLEPKSTDSSIPKDELPPTDALECWFSGCHSDIGGGNVQDDVARSLSDITLRWMVRQIMASDCGILFDTDALKRATIPVISHSSSVAVSPEIRSIDDEDSSQQLFDSLAGFSAWKPLEILPLTWSVQDVQGAWHRKFGFHLGKGRPIVDPKPNFHVTVKERMANTTLKYRPKAQWVAGTEVYIE</sequence>
<dbReference type="AlphaFoldDB" id="A0AAD6RYE8"/>
<organism evidence="2 3">
    <name type="scientific">Mycena alexandri</name>
    <dbReference type="NCBI Taxonomy" id="1745969"/>
    <lineage>
        <taxon>Eukaryota</taxon>
        <taxon>Fungi</taxon>
        <taxon>Dikarya</taxon>
        <taxon>Basidiomycota</taxon>
        <taxon>Agaricomycotina</taxon>
        <taxon>Agaricomycetes</taxon>
        <taxon>Agaricomycetidae</taxon>
        <taxon>Agaricales</taxon>
        <taxon>Marasmiineae</taxon>
        <taxon>Mycenaceae</taxon>
        <taxon>Mycena</taxon>
    </lineage>
</organism>
<gene>
    <name evidence="2" type="ORF">C8F04DRAFT_1018497</name>
</gene>
<evidence type="ECO:0000313" key="3">
    <source>
        <dbReference type="Proteomes" id="UP001218188"/>
    </source>
</evidence>
<protein>
    <recommendedName>
        <fullName evidence="1">T6SS Phospholipase effector Tle1-like catalytic domain-containing protein</fullName>
    </recommendedName>
</protein>
<reference evidence="2" key="1">
    <citation type="submission" date="2023-03" db="EMBL/GenBank/DDBJ databases">
        <title>Massive genome expansion in bonnet fungi (Mycena s.s.) driven by repeated elements and novel gene families across ecological guilds.</title>
        <authorList>
            <consortium name="Lawrence Berkeley National Laboratory"/>
            <person name="Harder C.B."/>
            <person name="Miyauchi S."/>
            <person name="Viragh M."/>
            <person name="Kuo A."/>
            <person name="Thoen E."/>
            <person name="Andreopoulos B."/>
            <person name="Lu D."/>
            <person name="Skrede I."/>
            <person name="Drula E."/>
            <person name="Henrissat B."/>
            <person name="Morin E."/>
            <person name="Kohler A."/>
            <person name="Barry K."/>
            <person name="LaButti K."/>
            <person name="Morin E."/>
            <person name="Salamov A."/>
            <person name="Lipzen A."/>
            <person name="Mereny Z."/>
            <person name="Hegedus B."/>
            <person name="Baldrian P."/>
            <person name="Stursova M."/>
            <person name="Weitz H."/>
            <person name="Taylor A."/>
            <person name="Grigoriev I.V."/>
            <person name="Nagy L.G."/>
            <person name="Martin F."/>
            <person name="Kauserud H."/>
        </authorList>
    </citation>
    <scope>NUCLEOTIDE SEQUENCE</scope>
    <source>
        <strain evidence="2">CBHHK200</strain>
    </source>
</reference>
<evidence type="ECO:0000259" key="1">
    <source>
        <dbReference type="Pfam" id="PF09994"/>
    </source>
</evidence>
<dbReference type="InterPro" id="IPR018712">
    <property type="entry name" value="Tle1-like_cat"/>
</dbReference>
<dbReference type="PANTHER" id="PTHR33840:SF2">
    <property type="entry name" value="TLE1 PHOSPHOLIPASE DOMAIN-CONTAINING PROTEIN"/>
    <property type="match status" value="1"/>
</dbReference>
<proteinExistence type="predicted"/>
<dbReference type="EMBL" id="JARJCM010000454">
    <property type="protein sequence ID" value="KAJ7016886.1"/>
    <property type="molecule type" value="Genomic_DNA"/>
</dbReference>
<evidence type="ECO:0000313" key="2">
    <source>
        <dbReference type="EMBL" id="KAJ7016886.1"/>
    </source>
</evidence>
<dbReference type="Proteomes" id="UP001218188">
    <property type="component" value="Unassembled WGS sequence"/>
</dbReference>